<dbReference type="SUPFAM" id="SSF50978">
    <property type="entry name" value="WD40 repeat-like"/>
    <property type="match status" value="1"/>
</dbReference>
<dbReference type="PROSITE" id="PS50082">
    <property type="entry name" value="WD_REPEATS_2"/>
    <property type="match status" value="1"/>
</dbReference>
<dbReference type="InterPro" id="IPR001680">
    <property type="entry name" value="WD40_rpt"/>
</dbReference>
<dbReference type="PANTHER" id="PTHR45290:SF1">
    <property type="entry name" value="OS03G0300300 PROTEIN"/>
    <property type="match status" value="1"/>
</dbReference>
<accession>A0A8J5L5V3</accession>
<dbReference type="InterPro" id="IPR036322">
    <property type="entry name" value="WD40_repeat_dom_sf"/>
</dbReference>
<feature type="region of interest" description="Disordered" evidence="2">
    <location>
        <begin position="631"/>
        <end position="676"/>
    </location>
</feature>
<dbReference type="SMART" id="SM00320">
    <property type="entry name" value="WD40"/>
    <property type="match status" value="4"/>
</dbReference>
<sequence length="676" mass="74763">MALNFHDVRGLLAAFSPSSEFFAICSGDGRIKIWDTIKGQLQTEFSDLSPSDASSILSQPKSGHLSLDYTCMKWVPLERKKKRKSGSSFLVLGTGNGDVLALDVSAGQLKWKISDCHPGGVNAVCFSEFHQSVYTTGVDGMVCEIDAAKGSLIGKFRAFTKSISSMAVSADGKILATASGQLKTFGCSDNKKLQKFSGHPVAVQCMIFSQDGQYIMTSGVGERHIAIWRVGGDKKQSASCILSMEHPAVFLDGKDVQKDEKFGEGFSVVAISEVGMGYFWYGSNLEELRHSQPTKISVFMEPKINDLGIYGAKLLDTPKAASGHVFLAYGSLVKPSFQKLLVHYGTDIKLDDSKGGILLPIGSFPHPQKPQMRSMKGTVTALDRTNAEHAVLPIPKLHTHDKKRKHSVAKLTADIEDAITDPIIKEVKKQSTDRRVVLQRMEEDTICLEDKLRELGFISENDFSKEASDPSSPTSTSLDLYSGDMISTDAKISSRKIRLHVSSMNSADAYNFLEDLISAWRKRYIIDQISVAPWKIDNCDDEIFFFDRTPGLKNVLQWIYYILLMHGQFVANKDSSAGMLDGLQRASKNMIRLRCASINHLLKLSGRIRLIMTQIDKIGKKVSMDEHLGDGVKMLSDDDDEDVGFSDENNEDEEIDEMLYGEDESNSDDDHELGQT</sequence>
<keyword evidence="1" id="KW-0853">WD repeat</keyword>
<evidence type="ECO:0000313" key="4">
    <source>
        <dbReference type="Proteomes" id="UP000734854"/>
    </source>
</evidence>
<dbReference type="InterPro" id="IPR015943">
    <property type="entry name" value="WD40/YVTN_repeat-like_dom_sf"/>
</dbReference>
<dbReference type="Pfam" id="PF00400">
    <property type="entry name" value="WD40"/>
    <property type="match status" value="3"/>
</dbReference>
<name>A0A8J5L5V3_ZINOF</name>
<feature type="compositionally biased region" description="Acidic residues" evidence="2">
    <location>
        <begin position="637"/>
        <end position="676"/>
    </location>
</feature>
<dbReference type="PANTHER" id="PTHR45290">
    <property type="entry name" value="OS03G0300300 PROTEIN"/>
    <property type="match status" value="1"/>
</dbReference>
<organism evidence="3 4">
    <name type="scientific">Zingiber officinale</name>
    <name type="common">Ginger</name>
    <name type="synonym">Amomum zingiber</name>
    <dbReference type="NCBI Taxonomy" id="94328"/>
    <lineage>
        <taxon>Eukaryota</taxon>
        <taxon>Viridiplantae</taxon>
        <taxon>Streptophyta</taxon>
        <taxon>Embryophyta</taxon>
        <taxon>Tracheophyta</taxon>
        <taxon>Spermatophyta</taxon>
        <taxon>Magnoliopsida</taxon>
        <taxon>Liliopsida</taxon>
        <taxon>Zingiberales</taxon>
        <taxon>Zingiberaceae</taxon>
        <taxon>Zingiber</taxon>
    </lineage>
</organism>
<protein>
    <submittedName>
        <fullName evidence="3">Uncharacterized protein</fullName>
    </submittedName>
</protein>
<keyword evidence="4" id="KW-1185">Reference proteome</keyword>
<evidence type="ECO:0000256" key="2">
    <source>
        <dbReference type="SAM" id="MobiDB-lite"/>
    </source>
</evidence>
<dbReference type="Gene3D" id="2.130.10.10">
    <property type="entry name" value="YVTN repeat-like/Quinoprotein amine dehydrogenase"/>
    <property type="match status" value="1"/>
</dbReference>
<feature type="repeat" description="WD" evidence="1">
    <location>
        <begin position="3"/>
        <end position="44"/>
    </location>
</feature>
<gene>
    <name evidence="3" type="ORF">ZIOFF_023856</name>
</gene>
<dbReference type="Proteomes" id="UP000734854">
    <property type="component" value="Unassembled WGS sequence"/>
</dbReference>
<comment type="caution">
    <text evidence="3">The sequence shown here is derived from an EMBL/GenBank/DDBJ whole genome shotgun (WGS) entry which is preliminary data.</text>
</comment>
<reference evidence="3 4" key="1">
    <citation type="submission" date="2020-08" db="EMBL/GenBank/DDBJ databases">
        <title>Plant Genome Project.</title>
        <authorList>
            <person name="Zhang R.-G."/>
        </authorList>
    </citation>
    <scope>NUCLEOTIDE SEQUENCE [LARGE SCALE GENOMIC DNA]</scope>
    <source>
        <tissue evidence="3">Rhizome</tissue>
    </source>
</reference>
<evidence type="ECO:0000256" key="1">
    <source>
        <dbReference type="PROSITE-ProRule" id="PRU00221"/>
    </source>
</evidence>
<dbReference type="AlphaFoldDB" id="A0A8J5L5V3"/>
<proteinExistence type="predicted"/>
<dbReference type="EMBL" id="JACMSC010000007">
    <property type="protein sequence ID" value="KAG6513525.1"/>
    <property type="molecule type" value="Genomic_DNA"/>
</dbReference>
<evidence type="ECO:0000313" key="3">
    <source>
        <dbReference type="EMBL" id="KAG6513525.1"/>
    </source>
</evidence>